<dbReference type="PROSITE" id="PS00028">
    <property type="entry name" value="ZINC_FINGER_C2H2_1"/>
    <property type="match status" value="2"/>
</dbReference>
<dbReference type="SMART" id="SM00389">
    <property type="entry name" value="HOX"/>
    <property type="match status" value="1"/>
</dbReference>
<feature type="DNA-binding region" description="Homeobox" evidence="4">
    <location>
        <begin position="20"/>
        <end position="82"/>
    </location>
</feature>
<dbReference type="InterPro" id="IPR008422">
    <property type="entry name" value="KN_HD"/>
</dbReference>
<dbReference type="Gene3D" id="1.10.10.60">
    <property type="entry name" value="Homeodomain-like"/>
    <property type="match status" value="1"/>
</dbReference>
<dbReference type="EMBL" id="MOOE01000028">
    <property type="protein sequence ID" value="KAK1507828.1"/>
    <property type="molecule type" value="Genomic_DNA"/>
</dbReference>
<dbReference type="GO" id="GO:0005634">
    <property type="term" value="C:nucleus"/>
    <property type="evidence" value="ECO:0007669"/>
    <property type="project" value="UniProtKB-SubCell"/>
</dbReference>
<feature type="compositionally biased region" description="Basic residues" evidence="5">
    <location>
        <begin position="20"/>
        <end position="30"/>
    </location>
</feature>
<name>A0AAI9YFS4_9PEZI</name>
<dbReference type="InterPro" id="IPR013087">
    <property type="entry name" value="Znf_C2H2_type"/>
</dbReference>
<protein>
    <recommendedName>
        <fullName evidence="6">Homeobox domain-containing protein</fullName>
    </recommendedName>
</protein>
<dbReference type="InterPro" id="IPR050224">
    <property type="entry name" value="TALE_homeobox"/>
</dbReference>
<dbReference type="GO" id="GO:0006355">
    <property type="term" value="P:regulation of DNA-templated transcription"/>
    <property type="evidence" value="ECO:0007669"/>
    <property type="project" value="InterPro"/>
</dbReference>
<proteinExistence type="predicted"/>
<dbReference type="SMART" id="SM00355">
    <property type="entry name" value="ZnF_C2H2"/>
    <property type="match status" value="3"/>
</dbReference>
<dbReference type="PROSITE" id="PS50071">
    <property type="entry name" value="HOMEOBOX_2"/>
    <property type="match status" value="1"/>
</dbReference>
<dbReference type="GO" id="GO:0003677">
    <property type="term" value="F:DNA binding"/>
    <property type="evidence" value="ECO:0007669"/>
    <property type="project" value="UniProtKB-UniRule"/>
</dbReference>
<evidence type="ECO:0000256" key="1">
    <source>
        <dbReference type="ARBA" id="ARBA00023125"/>
    </source>
</evidence>
<accession>A0AAI9YFS4</accession>
<keyword evidence="3 4" id="KW-0539">Nucleus</keyword>
<organism evidence="7 8">
    <name type="scientific">Colletotrichum costaricense</name>
    <dbReference type="NCBI Taxonomy" id="1209916"/>
    <lineage>
        <taxon>Eukaryota</taxon>
        <taxon>Fungi</taxon>
        <taxon>Dikarya</taxon>
        <taxon>Ascomycota</taxon>
        <taxon>Pezizomycotina</taxon>
        <taxon>Sordariomycetes</taxon>
        <taxon>Hypocreomycetidae</taxon>
        <taxon>Glomerellales</taxon>
        <taxon>Glomerellaceae</taxon>
        <taxon>Colletotrichum</taxon>
        <taxon>Colletotrichum acutatum species complex</taxon>
    </lineage>
</organism>
<feature type="region of interest" description="Disordered" evidence="5">
    <location>
        <begin position="174"/>
        <end position="196"/>
    </location>
</feature>
<keyword evidence="8" id="KW-1185">Reference proteome</keyword>
<dbReference type="RefSeq" id="XP_060305035.1">
    <property type="nucleotide sequence ID" value="XM_060464271.1"/>
</dbReference>
<dbReference type="SUPFAM" id="SSF46689">
    <property type="entry name" value="Homeodomain-like"/>
    <property type="match status" value="1"/>
</dbReference>
<dbReference type="Proteomes" id="UP001240678">
    <property type="component" value="Unassembled WGS sequence"/>
</dbReference>
<reference evidence="7 8" key="1">
    <citation type="submission" date="2016-10" db="EMBL/GenBank/DDBJ databases">
        <title>The genome sequence of Colletotrichum fioriniae PJ7.</title>
        <authorList>
            <person name="Baroncelli R."/>
        </authorList>
    </citation>
    <scope>NUCLEOTIDE SEQUENCE [LARGE SCALE GENOMIC DNA]</scope>
    <source>
        <strain evidence="7 8">IMI 309622</strain>
    </source>
</reference>
<evidence type="ECO:0000313" key="8">
    <source>
        <dbReference type="Proteomes" id="UP001240678"/>
    </source>
</evidence>
<feature type="region of interest" description="Disordered" evidence="5">
    <location>
        <begin position="1"/>
        <end position="31"/>
    </location>
</feature>
<evidence type="ECO:0000313" key="7">
    <source>
        <dbReference type="EMBL" id="KAK1507828.1"/>
    </source>
</evidence>
<evidence type="ECO:0000256" key="4">
    <source>
        <dbReference type="PROSITE-ProRule" id="PRU00108"/>
    </source>
</evidence>
<dbReference type="GeneID" id="85347818"/>
<evidence type="ECO:0000259" key="6">
    <source>
        <dbReference type="PROSITE" id="PS50071"/>
    </source>
</evidence>
<dbReference type="InterPro" id="IPR001356">
    <property type="entry name" value="HD"/>
</dbReference>
<feature type="domain" description="Homeobox" evidence="6">
    <location>
        <begin position="18"/>
        <end position="81"/>
    </location>
</feature>
<evidence type="ECO:0000256" key="3">
    <source>
        <dbReference type="ARBA" id="ARBA00023242"/>
    </source>
</evidence>
<dbReference type="Pfam" id="PF05920">
    <property type="entry name" value="Homeobox_KN"/>
    <property type="match status" value="1"/>
</dbReference>
<dbReference type="PANTHER" id="PTHR11850">
    <property type="entry name" value="HOMEOBOX PROTEIN TRANSCRIPTION FACTORS"/>
    <property type="match status" value="1"/>
</dbReference>
<sequence length="623" mass="69760">MDAQSVPIKVPGAKTDAGKHGKNSGRHSRSSTKVLKEWLAAHSAHPYPSDREKEELKERTGLNLRQISYWFVNARRRGGLKSSQDSPMPNDESSLAIWSFGDNTSSTQSQEWGHMNPLDRWRHSPPDEEPVSLDAIADAITRTGYVPDFNSTSFQDWTAPASWSYGPSIPIVGSSSSLGSSDQSHSSNSSAHSYGSDSFLNIRAQDTRRRRRRKNHKFRNPLNVAKDDADRIYQCTFCTDTFRSRYDWTRHEGTLHLVLEKWTCSPYGPRYCGPNGDEALCAFCGEFNPANEHIQTHRYQECAAKPQSARVFYRKDHLRQHLRLAHQVNEILPSMNAWKSKVTKLKSRCGFCGETFTEWSARNDHIVDHYREGALMKDWKGCRGLEPAVALLVQNAMPPYLIGAEANNIEPFSASRGASRSPDADAIGSSMPSQFESLTAKLGDYVKTAMRNGESVTDDSIRREARIILYSEDDPWHQTPADNLDYLKLFKAGYGLPSDTEPGSFAPTFSAGNELMDFTIDSLNSTDSTIMAPFTFENMQHAATSTSAAVPLDLYDGSLDEFSVNGLNVPWLWQTPECLAEFRQMSCMSSTNMPRLEDNCTLNDPFFGMPALEPTLGLDENVK</sequence>
<gene>
    <name evidence="7" type="ORF">CCOS01_16134</name>
</gene>
<comment type="caution">
    <text evidence="7">The sequence shown here is derived from an EMBL/GenBank/DDBJ whole genome shotgun (WGS) entry which is preliminary data.</text>
</comment>
<evidence type="ECO:0000256" key="2">
    <source>
        <dbReference type="ARBA" id="ARBA00023155"/>
    </source>
</evidence>
<keyword evidence="1 4" id="KW-0238">DNA-binding</keyword>
<dbReference type="AlphaFoldDB" id="A0AAI9YFS4"/>
<keyword evidence="2 4" id="KW-0371">Homeobox</keyword>
<evidence type="ECO:0000256" key="5">
    <source>
        <dbReference type="SAM" id="MobiDB-lite"/>
    </source>
</evidence>
<dbReference type="CDD" id="cd00086">
    <property type="entry name" value="homeodomain"/>
    <property type="match status" value="1"/>
</dbReference>
<comment type="subcellular location">
    <subcellularLocation>
        <location evidence="4">Nucleus</location>
    </subcellularLocation>
</comment>
<dbReference type="InterPro" id="IPR009057">
    <property type="entry name" value="Homeodomain-like_sf"/>
</dbReference>